<proteinExistence type="predicted"/>
<dbReference type="EMBL" id="RAHG01000015">
    <property type="protein sequence ID" value="RJT09560.1"/>
    <property type="molecule type" value="Genomic_DNA"/>
</dbReference>
<organism evidence="1 2">
    <name type="scientific">Rahnella inusitata</name>
    <dbReference type="NCBI Taxonomy" id="58169"/>
    <lineage>
        <taxon>Bacteria</taxon>
        <taxon>Pseudomonadati</taxon>
        <taxon>Pseudomonadota</taxon>
        <taxon>Gammaproteobacteria</taxon>
        <taxon>Enterobacterales</taxon>
        <taxon>Yersiniaceae</taxon>
        <taxon>Rahnella</taxon>
    </lineage>
</organism>
<comment type="caution">
    <text evidence="1">The sequence shown here is derived from an EMBL/GenBank/DDBJ whole genome shotgun (WGS) entry which is preliminary data.</text>
</comment>
<dbReference type="Proteomes" id="UP000284119">
    <property type="component" value="Unassembled WGS sequence"/>
</dbReference>
<evidence type="ECO:0008006" key="3">
    <source>
        <dbReference type="Google" id="ProtNLM"/>
    </source>
</evidence>
<evidence type="ECO:0000313" key="1">
    <source>
        <dbReference type="EMBL" id="RJT09560.1"/>
    </source>
</evidence>
<name>A0ABX9NVJ8_9GAMM</name>
<keyword evidence="2" id="KW-1185">Reference proteome</keyword>
<sequence length="290" mass="33010">MQTDKSLFELLNAKHSEYRYLLLDPLKSVASWNSLHLTYLQEKWGCESLLRVLRPDLAYSPEHCPVLLLLASPEADCDEAIVLESEAYSRDERLYERRYVCGWISSPLALDALAAELAGLCKQIKREGIVPFYEPLRLELLQTLGEAEELSSLMSPISQWWRVSCSGYLTALSGKSGGEEWRLKWGAERAQNEVRNIWRLLFAWQKTQETLPPDAALQAADAWARSATAKFHHTGDQLCLALCYLTFPCHITEHPDVQSLLRQVASDPNLHFTQLFPTLPNAVWQTLIQP</sequence>
<dbReference type="RefSeq" id="WP_112164044.1">
    <property type="nucleotide sequence ID" value="NZ_JYDE01000001.1"/>
</dbReference>
<evidence type="ECO:0000313" key="2">
    <source>
        <dbReference type="Proteomes" id="UP000284119"/>
    </source>
</evidence>
<protein>
    <recommendedName>
        <fullName evidence="3">DUF4123 domain-containing protein</fullName>
    </recommendedName>
</protein>
<gene>
    <name evidence="1" type="ORF">D5396_20905</name>
</gene>
<accession>A0ABX9NVJ8</accession>
<reference evidence="1 2" key="1">
    <citation type="submission" date="2018-09" db="EMBL/GenBank/DDBJ databases">
        <authorList>
            <person name="Le Fleche-Mateos A."/>
        </authorList>
    </citation>
    <scope>NUCLEOTIDE SEQUENCE [LARGE SCALE GENOMIC DNA]</scope>
    <source>
        <strain evidence="1 2">DSM 30078</strain>
    </source>
</reference>